<dbReference type="EMBL" id="CABITT030000007">
    <property type="protein sequence ID" value="VVB11454.1"/>
    <property type="molecule type" value="Genomic_DNA"/>
</dbReference>
<proteinExistence type="predicted"/>
<name>A0A565CCU8_9BRAS</name>
<keyword evidence="2" id="KW-1185">Reference proteome</keyword>
<evidence type="ECO:0000313" key="1">
    <source>
        <dbReference type="EMBL" id="VVB11454.1"/>
    </source>
</evidence>
<reference evidence="1" key="1">
    <citation type="submission" date="2019-07" db="EMBL/GenBank/DDBJ databases">
        <authorList>
            <person name="Dittberner H."/>
        </authorList>
    </citation>
    <scope>NUCLEOTIDE SEQUENCE [LARGE SCALE GENOMIC DNA]</scope>
</reference>
<comment type="caution">
    <text evidence="1">The sequence shown here is derived from an EMBL/GenBank/DDBJ whole genome shotgun (WGS) entry which is preliminary data.</text>
</comment>
<protein>
    <submittedName>
        <fullName evidence="1">Uncharacterized protein</fullName>
    </submittedName>
</protein>
<dbReference type="Proteomes" id="UP000489600">
    <property type="component" value="Unassembled WGS sequence"/>
</dbReference>
<accession>A0A565CCU8</accession>
<dbReference type="AlphaFoldDB" id="A0A565CCU8"/>
<dbReference type="OrthoDB" id="1052377at2759"/>
<sequence>MGLHNFIKISNFSDADFAEVMTETGRNNTDDEPVSADMEASEIADGEYMTQIRDNIANMYWENQ</sequence>
<gene>
    <name evidence="1" type="ORF">ANE_LOCUS21898</name>
</gene>
<organism evidence="1 2">
    <name type="scientific">Arabis nemorensis</name>
    <dbReference type="NCBI Taxonomy" id="586526"/>
    <lineage>
        <taxon>Eukaryota</taxon>
        <taxon>Viridiplantae</taxon>
        <taxon>Streptophyta</taxon>
        <taxon>Embryophyta</taxon>
        <taxon>Tracheophyta</taxon>
        <taxon>Spermatophyta</taxon>
        <taxon>Magnoliopsida</taxon>
        <taxon>eudicotyledons</taxon>
        <taxon>Gunneridae</taxon>
        <taxon>Pentapetalae</taxon>
        <taxon>rosids</taxon>
        <taxon>malvids</taxon>
        <taxon>Brassicales</taxon>
        <taxon>Brassicaceae</taxon>
        <taxon>Arabideae</taxon>
        <taxon>Arabis</taxon>
    </lineage>
</organism>
<evidence type="ECO:0000313" key="2">
    <source>
        <dbReference type="Proteomes" id="UP000489600"/>
    </source>
</evidence>